<evidence type="ECO:0000256" key="3">
    <source>
        <dbReference type="ARBA" id="ARBA00023125"/>
    </source>
</evidence>
<dbReference type="Pfam" id="PF00440">
    <property type="entry name" value="TetR_N"/>
    <property type="match status" value="1"/>
</dbReference>
<dbReference type="SUPFAM" id="SSF46689">
    <property type="entry name" value="Homeodomain-like"/>
    <property type="match status" value="1"/>
</dbReference>
<dbReference type="PANTHER" id="PTHR30055">
    <property type="entry name" value="HTH-TYPE TRANSCRIPTIONAL REGULATOR RUTR"/>
    <property type="match status" value="1"/>
</dbReference>
<dbReference type="EMBL" id="QZEY01000016">
    <property type="protein sequence ID" value="RJL24137.1"/>
    <property type="molecule type" value="Genomic_DNA"/>
</dbReference>
<evidence type="ECO:0000313" key="7">
    <source>
        <dbReference type="EMBL" id="RJL24137.1"/>
    </source>
</evidence>
<comment type="caution">
    <text evidence="7">The sequence shown here is derived from an EMBL/GenBank/DDBJ whole genome shotgun (WGS) entry which is preliminary data.</text>
</comment>
<dbReference type="InterPro" id="IPR004111">
    <property type="entry name" value="Repressor_TetR_C"/>
</dbReference>
<organism evidence="7 8">
    <name type="scientific">Bailinhaonella thermotolerans</name>
    <dbReference type="NCBI Taxonomy" id="1070861"/>
    <lineage>
        <taxon>Bacteria</taxon>
        <taxon>Bacillati</taxon>
        <taxon>Actinomycetota</taxon>
        <taxon>Actinomycetes</taxon>
        <taxon>Streptosporangiales</taxon>
        <taxon>Streptosporangiaceae</taxon>
        <taxon>Bailinhaonella</taxon>
    </lineage>
</organism>
<dbReference type="PRINTS" id="PR00400">
    <property type="entry name" value="TETREPRESSOR"/>
</dbReference>
<dbReference type="GO" id="GO:0003700">
    <property type="term" value="F:DNA-binding transcription factor activity"/>
    <property type="evidence" value="ECO:0007669"/>
    <property type="project" value="TreeGrafter"/>
</dbReference>
<dbReference type="InterPro" id="IPR003012">
    <property type="entry name" value="Tet_transcr_reg_TetR"/>
</dbReference>
<evidence type="ECO:0000256" key="5">
    <source>
        <dbReference type="PROSITE-ProRule" id="PRU00335"/>
    </source>
</evidence>
<evidence type="ECO:0000256" key="1">
    <source>
        <dbReference type="ARBA" id="ARBA00022491"/>
    </source>
</evidence>
<dbReference type="OrthoDB" id="4773059at2"/>
<evidence type="ECO:0000313" key="8">
    <source>
        <dbReference type="Proteomes" id="UP000265768"/>
    </source>
</evidence>
<proteinExistence type="predicted"/>
<evidence type="ECO:0000259" key="6">
    <source>
        <dbReference type="PROSITE" id="PS50977"/>
    </source>
</evidence>
<dbReference type="Proteomes" id="UP000265768">
    <property type="component" value="Unassembled WGS sequence"/>
</dbReference>
<reference evidence="7 8" key="1">
    <citation type="submission" date="2018-09" db="EMBL/GenBank/DDBJ databases">
        <title>YIM 75507 draft genome.</title>
        <authorList>
            <person name="Tang S."/>
            <person name="Feng Y."/>
        </authorList>
    </citation>
    <scope>NUCLEOTIDE SEQUENCE [LARGE SCALE GENOMIC DNA]</scope>
    <source>
        <strain evidence="7 8">YIM 75507</strain>
    </source>
</reference>
<dbReference type="GO" id="GO:0045892">
    <property type="term" value="P:negative regulation of DNA-templated transcription"/>
    <property type="evidence" value="ECO:0007669"/>
    <property type="project" value="InterPro"/>
</dbReference>
<keyword evidence="3 5" id="KW-0238">DNA-binding</keyword>
<name>A0A3A4ABE1_9ACTN</name>
<keyword evidence="8" id="KW-1185">Reference proteome</keyword>
<dbReference type="RefSeq" id="WP_119929994.1">
    <property type="nucleotide sequence ID" value="NZ_QZEY01000016.1"/>
</dbReference>
<feature type="DNA-binding region" description="H-T-H motif" evidence="5">
    <location>
        <begin position="26"/>
        <end position="45"/>
    </location>
</feature>
<feature type="domain" description="HTH tetR-type" evidence="6">
    <location>
        <begin position="3"/>
        <end position="63"/>
    </location>
</feature>
<evidence type="ECO:0000256" key="4">
    <source>
        <dbReference type="ARBA" id="ARBA00023163"/>
    </source>
</evidence>
<dbReference type="PANTHER" id="PTHR30055:SF151">
    <property type="entry name" value="TRANSCRIPTIONAL REGULATORY PROTEIN"/>
    <property type="match status" value="1"/>
</dbReference>
<keyword evidence="4" id="KW-0804">Transcription</keyword>
<dbReference type="InterPro" id="IPR001647">
    <property type="entry name" value="HTH_TetR"/>
</dbReference>
<dbReference type="AlphaFoldDB" id="A0A3A4ABE1"/>
<dbReference type="InterPro" id="IPR050109">
    <property type="entry name" value="HTH-type_TetR-like_transc_reg"/>
</dbReference>
<dbReference type="PRINTS" id="PR00455">
    <property type="entry name" value="HTHTETR"/>
</dbReference>
<dbReference type="GO" id="GO:0000976">
    <property type="term" value="F:transcription cis-regulatory region binding"/>
    <property type="evidence" value="ECO:0007669"/>
    <property type="project" value="TreeGrafter"/>
</dbReference>
<keyword evidence="2" id="KW-0805">Transcription regulation</keyword>
<dbReference type="Pfam" id="PF02909">
    <property type="entry name" value="TetR_C_1"/>
    <property type="match status" value="1"/>
</dbReference>
<dbReference type="InterPro" id="IPR009057">
    <property type="entry name" value="Homeodomain-like_sf"/>
</dbReference>
<dbReference type="GO" id="GO:0046677">
    <property type="term" value="P:response to antibiotic"/>
    <property type="evidence" value="ECO:0007669"/>
    <property type="project" value="InterPro"/>
</dbReference>
<evidence type="ECO:0000256" key="2">
    <source>
        <dbReference type="ARBA" id="ARBA00023015"/>
    </source>
</evidence>
<dbReference type="InterPro" id="IPR036271">
    <property type="entry name" value="Tet_transcr_reg_TetR-rel_C_sf"/>
</dbReference>
<gene>
    <name evidence="7" type="ORF">D5H75_30250</name>
</gene>
<sequence length="212" mass="23401">MGSLTREAVLDAAMAIVERQGLESLSMRKLAADLGVAVTAIYWHVGNREALVAQLVDRVMRDLGDIAPEGRTPARRIVSVARSLRRRIHEHPHVIALVYEHGRTALMMLPAERALAREVAAAGLTGRRAAHVVRAILHHVVGHVLLERAVQQSPHQHPTAADLWRDADEFGVDRALARELARPPDPDHLFDLALRALVAGLLQPPPRRTESR</sequence>
<dbReference type="Gene3D" id="1.10.357.10">
    <property type="entry name" value="Tetracycline Repressor, domain 2"/>
    <property type="match status" value="1"/>
</dbReference>
<keyword evidence="1" id="KW-0678">Repressor</keyword>
<dbReference type="SUPFAM" id="SSF48498">
    <property type="entry name" value="Tetracyclin repressor-like, C-terminal domain"/>
    <property type="match status" value="1"/>
</dbReference>
<accession>A0A3A4ABE1</accession>
<dbReference type="PROSITE" id="PS50977">
    <property type="entry name" value="HTH_TETR_2"/>
    <property type="match status" value="1"/>
</dbReference>
<protein>
    <submittedName>
        <fullName evidence="7">TetR family transcriptional regulator</fullName>
    </submittedName>
</protein>